<evidence type="ECO:0000313" key="1">
    <source>
        <dbReference type="EMBL" id="GHH81373.1"/>
    </source>
</evidence>
<comment type="caution">
    <text evidence="1">The sequence shown here is derived from an EMBL/GenBank/DDBJ whole genome shotgun (WGS) entry which is preliminary data.</text>
</comment>
<sequence>MTSVPPAAPGPPPDLPVARDRHGLRVYPYRDPRPHPALGNSPISFVSAELWQALADLAIAPAAAEATVLALLRTIASDATDAALAPGNERAPRHDLYVSAPAYIGARRRMVWFQRDGAGGPVTAFFPPDDTLPARPAPRP</sequence>
<accession>A0A919L2D1</accession>
<dbReference type="EMBL" id="BNBO01000052">
    <property type="protein sequence ID" value="GHH81373.1"/>
    <property type="molecule type" value="Genomic_DNA"/>
</dbReference>
<organism evidence="1 2">
    <name type="scientific">Kitasatospora indigofera</name>
    <dbReference type="NCBI Taxonomy" id="67307"/>
    <lineage>
        <taxon>Bacteria</taxon>
        <taxon>Bacillati</taxon>
        <taxon>Actinomycetota</taxon>
        <taxon>Actinomycetes</taxon>
        <taxon>Kitasatosporales</taxon>
        <taxon>Streptomycetaceae</taxon>
        <taxon>Kitasatospora</taxon>
    </lineage>
</organism>
<dbReference type="RefSeq" id="WP_190214398.1">
    <property type="nucleotide sequence ID" value="NZ_BNBO01000052.1"/>
</dbReference>
<evidence type="ECO:0000313" key="2">
    <source>
        <dbReference type="Proteomes" id="UP000617734"/>
    </source>
</evidence>
<dbReference type="Proteomes" id="UP000617734">
    <property type="component" value="Unassembled WGS sequence"/>
</dbReference>
<reference evidence="1" key="2">
    <citation type="submission" date="2020-09" db="EMBL/GenBank/DDBJ databases">
        <authorList>
            <person name="Sun Q."/>
            <person name="Ohkuma M."/>
        </authorList>
    </citation>
    <scope>NUCLEOTIDE SEQUENCE</scope>
    <source>
        <strain evidence="1">JCM 4646</strain>
    </source>
</reference>
<gene>
    <name evidence="1" type="ORF">GCM10018781_63890</name>
</gene>
<proteinExistence type="predicted"/>
<reference evidence="1" key="1">
    <citation type="journal article" date="2014" name="Int. J. Syst. Evol. Microbiol.">
        <title>Complete genome sequence of Corynebacterium casei LMG S-19264T (=DSM 44701T), isolated from a smear-ripened cheese.</title>
        <authorList>
            <consortium name="US DOE Joint Genome Institute (JGI-PGF)"/>
            <person name="Walter F."/>
            <person name="Albersmeier A."/>
            <person name="Kalinowski J."/>
            <person name="Ruckert C."/>
        </authorList>
    </citation>
    <scope>NUCLEOTIDE SEQUENCE</scope>
    <source>
        <strain evidence="1">JCM 4646</strain>
    </source>
</reference>
<name>A0A919L2D1_9ACTN</name>
<dbReference type="AlphaFoldDB" id="A0A919L2D1"/>
<keyword evidence="2" id="KW-1185">Reference proteome</keyword>
<dbReference type="GeneID" id="95356689"/>
<protein>
    <submittedName>
        <fullName evidence="1">Uncharacterized protein</fullName>
    </submittedName>
</protein>